<dbReference type="RefSeq" id="WP_101497146.1">
    <property type="nucleotide sequence ID" value="NZ_LNJZ01000008.1"/>
</dbReference>
<protein>
    <recommendedName>
        <fullName evidence="2">UPF0301 protein DFQ45_10543</fullName>
    </recommendedName>
</protein>
<dbReference type="Gene3D" id="3.40.1740.10">
    <property type="entry name" value="VC0467-like"/>
    <property type="match status" value="1"/>
</dbReference>
<proteinExistence type="inferred from homology"/>
<dbReference type="Proteomes" id="UP000294575">
    <property type="component" value="Unassembled WGS sequence"/>
</dbReference>
<name>A0A4R6TZ30_9GAMM</name>
<dbReference type="Pfam" id="PF02622">
    <property type="entry name" value="DUF179"/>
    <property type="match status" value="1"/>
</dbReference>
<dbReference type="SUPFAM" id="SSF143456">
    <property type="entry name" value="VC0467-like"/>
    <property type="match status" value="1"/>
</dbReference>
<comment type="caution">
    <text evidence="3">The sequence shown here is derived from an EMBL/GenBank/DDBJ whole genome shotgun (WGS) entry which is preliminary data.</text>
</comment>
<sequence>MTHFTSLADHFLIAMPALQDPFFGQSLVYLFEHTPEGAMGLVVNQPTELSLADVLAQLHPETEPAGHTGDIPVYAGGPVQTERGFVMHPPGQRYQSTVDLGALSITNSQDILDAIATGNGPGQYLIALGYAGWGAGQLEDELRSNTWLSCPASHTIIFDTPATDRRSAAAASLGIQLSQLSHLAGNA</sequence>
<dbReference type="EMBL" id="SNYK01000005">
    <property type="protein sequence ID" value="TDQ38132.1"/>
    <property type="molecule type" value="Genomic_DNA"/>
</dbReference>
<dbReference type="PANTHER" id="PTHR30327">
    <property type="entry name" value="UNCHARACTERIZED PROTEIN YQGE"/>
    <property type="match status" value="1"/>
</dbReference>
<dbReference type="OrthoDB" id="9807486at2"/>
<evidence type="ECO:0000256" key="2">
    <source>
        <dbReference type="HAMAP-Rule" id="MF_00758"/>
    </source>
</evidence>
<dbReference type="GO" id="GO:0005829">
    <property type="term" value="C:cytosol"/>
    <property type="evidence" value="ECO:0007669"/>
    <property type="project" value="TreeGrafter"/>
</dbReference>
<gene>
    <name evidence="3" type="ORF">DFQ45_10543</name>
</gene>
<dbReference type="NCBIfam" id="NF001266">
    <property type="entry name" value="PRK00228.1-1"/>
    <property type="match status" value="1"/>
</dbReference>
<accession>A0A4R6TZ30</accession>
<dbReference type="HAMAP" id="MF_00758">
    <property type="entry name" value="UPF0301"/>
    <property type="match status" value="1"/>
</dbReference>
<dbReference type="AlphaFoldDB" id="A0A4R6TZ30"/>
<reference evidence="3 4" key="1">
    <citation type="submission" date="2019-03" db="EMBL/GenBank/DDBJ databases">
        <title>Genomic Encyclopedia of Type Strains, Phase IV (KMG-IV): sequencing the most valuable type-strain genomes for metagenomic binning, comparative biology and taxonomic classification.</title>
        <authorList>
            <person name="Goeker M."/>
        </authorList>
    </citation>
    <scope>NUCLEOTIDE SEQUENCE [LARGE SCALE GENOMIC DNA]</scope>
    <source>
        <strain evidence="3 4">DSM 28679</strain>
    </source>
</reference>
<keyword evidence="4" id="KW-1185">Reference proteome</keyword>
<evidence type="ECO:0000313" key="4">
    <source>
        <dbReference type="Proteomes" id="UP000294575"/>
    </source>
</evidence>
<evidence type="ECO:0000313" key="3">
    <source>
        <dbReference type="EMBL" id="TDQ38132.1"/>
    </source>
</evidence>
<evidence type="ECO:0000256" key="1">
    <source>
        <dbReference type="ARBA" id="ARBA00009600"/>
    </source>
</evidence>
<comment type="similarity">
    <text evidence="1 2">Belongs to the UPF0301 (AlgH) family.</text>
</comment>
<organism evidence="3 4">
    <name type="scientific">Thiopseudomonas denitrificans</name>
    <dbReference type="NCBI Taxonomy" id="1501432"/>
    <lineage>
        <taxon>Bacteria</taxon>
        <taxon>Pseudomonadati</taxon>
        <taxon>Pseudomonadota</taxon>
        <taxon>Gammaproteobacteria</taxon>
        <taxon>Pseudomonadales</taxon>
        <taxon>Pseudomonadaceae</taxon>
        <taxon>Thiopseudomonas</taxon>
    </lineage>
</organism>
<dbReference type="PANTHER" id="PTHR30327:SF1">
    <property type="entry name" value="UPF0301 PROTEIN YQGE"/>
    <property type="match status" value="1"/>
</dbReference>
<dbReference type="InterPro" id="IPR003774">
    <property type="entry name" value="AlgH-like"/>
</dbReference>